<dbReference type="GO" id="GO:0010041">
    <property type="term" value="P:response to iron(III) ion"/>
    <property type="evidence" value="ECO:0007669"/>
    <property type="project" value="TreeGrafter"/>
</dbReference>
<feature type="transmembrane region" description="Helical" evidence="8">
    <location>
        <begin position="677"/>
        <end position="695"/>
    </location>
</feature>
<dbReference type="Pfam" id="PF04932">
    <property type="entry name" value="Wzy_C"/>
    <property type="match status" value="1"/>
</dbReference>
<sequence>MSTLKGVLSWLDEHLLFLITGFLLAFIPLYPKLPLFEAIPGYIVRVRIEDFLVGVVLIIWLIQLIRGKAKFGPNPLAKPIITYLVIGVLSMLSAIFVIGTVPMEALHIGKMVLHFLRRVEYFSLFFVFFSAVKSLKQVKTYLIILVLTMLAITIYGYGQKYLYWPAYSTMNREFSKGWQLVLTQGARVMSTFGGHYDLAAFTMAILVFLWALFFSVKQRIWKLLVFIVLGGAFWLLILTVSRTSFLAYLAGVTMLFFFWMFRKGIRWSATRWTGVILLSVLIMLMFGDLSDRFFKLLKLDQRIGGIKSLLTQPVGAPPTGSNIAFLENNPANIGDVTSKSDFPPLPTKPFDITTDILDGLEATTSASGAAILKQVPRTYSQNAKIYDLSTGIRLDALWPRAIAGFMRNPLLGSGYSTLTKTQVTEFTEAESTDNDYLRALGETGALGFLAFGWIIVMILISIWKAFLRVKDPLIFSLLIGMAAVVCALLVNAVYIDIFEASKVAFSFWALTGITLGAIKILPQEEKGHLVLPEIPDLKDTVSDIKSLLQKIIASDKTYLLIILLVALIVRHYKIHTPLADWHSWRQADTSAVTRNFLRYGITPLVPRYDDLSSVASGMPNPEGYRMVEFPLYNLATVVVDKLFPGYNIEYSGRLTSIFASLGSLVFLYLITKRHANVKVGLGAAAFFAILPYNIFWSRVILPEPTLVFLSLGMIFFFDCWITKEKIWWWVLAVVFGTAALLVKVTVVFFAFPLVYLAWRKWGTALFTKLLLYVYAVLIVLPFALWRLHIAQFPAGIPAYVWLLNGNGIRFKGAWFWWLYAERIAKLILGGWGIGLLIPGLAAKLSDRYEKPNWFFHVWLLGMVAYLVVFATGNVQHDYYQIILVPILCIFLALGSVTLWENVKRQFHSLMAKALVALIIVFTLMFGWYQARDLFNINHPEIVAAGQEMQRVLGDKRGNTIAPYGGDTAFLYQTNQWGWPLMEGTIDEMIAKGAHYYISVNFDELTQELVSIAKAQKDPYHPFKLLKETEKFILIQLVPDNRLPRS</sequence>
<feature type="transmembrane region" description="Helical" evidence="8">
    <location>
        <begin position="445"/>
        <end position="466"/>
    </location>
</feature>
<dbReference type="Pfam" id="PF13231">
    <property type="entry name" value="PMT_2"/>
    <property type="match status" value="1"/>
</dbReference>
<dbReference type="GO" id="GO:0005886">
    <property type="term" value="C:plasma membrane"/>
    <property type="evidence" value="ECO:0007669"/>
    <property type="project" value="UniProtKB-SubCell"/>
</dbReference>
<evidence type="ECO:0000256" key="7">
    <source>
        <dbReference type="ARBA" id="ARBA00023136"/>
    </source>
</evidence>
<evidence type="ECO:0000256" key="8">
    <source>
        <dbReference type="SAM" id="Phobius"/>
    </source>
</evidence>
<evidence type="ECO:0000313" key="11">
    <source>
        <dbReference type="EMBL" id="KKS85142.1"/>
    </source>
</evidence>
<dbReference type="PANTHER" id="PTHR33908:SF3">
    <property type="entry name" value="UNDECAPRENYL PHOSPHATE-ALPHA-4-AMINO-4-DEOXY-L-ARABINOSE ARABINOSYL TRANSFERASE"/>
    <property type="match status" value="1"/>
</dbReference>
<evidence type="ECO:0000256" key="2">
    <source>
        <dbReference type="ARBA" id="ARBA00022475"/>
    </source>
</evidence>
<dbReference type="AlphaFoldDB" id="A0A0G1CI26"/>
<feature type="transmembrane region" description="Helical" evidence="8">
    <location>
        <begin position="245"/>
        <end position="262"/>
    </location>
</feature>
<feature type="transmembrane region" description="Helical" evidence="8">
    <location>
        <begin position="51"/>
        <end position="69"/>
    </location>
</feature>
<feature type="transmembrane region" description="Helical" evidence="8">
    <location>
        <begin position="823"/>
        <end position="841"/>
    </location>
</feature>
<keyword evidence="3" id="KW-0328">Glycosyltransferase</keyword>
<comment type="subcellular location">
    <subcellularLocation>
        <location evidence="1">Cell membrane</location>
        <topology evidence="1">Multi-pass membrane protein</topology>
    </subcellularLocation>
</comment>
<keyword evidence="2" id="KW-1003">Cell membrane</keyword>
<keyword evidence="6 8" id="KW-1133">Transmembrane helix</keyword>
<evidence type="ECO:0000256" key="5">
    <source>
        <dbReference type="ARBA" id="ARBA00022692"/>
    </source>
</evidence>
<feature type="transmembrane region" description="Helical" evidence="8">
    <location>
        <begin position="728"/>
        <end position="757"/>
    </location>
</feature>
<keyword evidence="5 8" id="KW-0812">Transmembrane</keyword>
<feature type="transmembrane region" description="Helical" evidence="8">
    <location>
        <begin position="81"/>
        <end position="103"/>
    </location>
</feature>
<dbReference type="InterPro" id="IPR038731">
    <property type="entry name" value="RgtA/B/C-like"/>
</dbReference>
<feature type="transmembrane region" description="Helical" evidence="8">
    <location>
        <begin position="198"/>
        <end position="216"/>
    </location>
</feature>
<dbReference type="STRING" id="1618436.UV59_C0010G0013"/>
<feature type="transmembrane region" description="Helical" evidence="8">
    <location>
        <begin position="15"/>
        <end position="31"/>
    </location>
</feature>
<organism evidence="11 12">
    <name type="scientific">Candidatus Gottesmanbacteria bacterium GW2011_GWA1_43_11</name>
    <dbReference type="NCBI Taxonomy" id="1618436"/>
    <lineage>
        <taxon>Bacteria</taxon>
        <taxon>Candidatus Gottesmaniibacteriota</taxon>
    </lineage>
</organism>
<feature type="transmembrane region" description="Helical" evidence="8">
    <location>
        <begin position="853"/>
        <end position="872"/>
    </location>
</feature>
<name>A0A0G1CI26_9BACT</name>
<dbReference type="InterPro" id="IPR050297">
    <property type="entry name" value="LipidA_mod_glycosyltrf_83"/>
</dbReference>
<evidence type="ECO:0000259" key="10">
    <source>
        <dbReference type="Pfam" id="PF13231"/>
    </source>
</evidence>
<feature type="transmembrane region" description="Helical" evidence="8">
    <location>
        <begin position="769"/>
        <end position="787"/>
    </location>
</feature>
<dbReference type="PANTHER" id="PTHR33908">
    <property type="entry name" value="MANNOSYLTRANSFERASE YKCB-RELATED"/>
    <property type="match status" value="1"/>
</dbReference>
<feature type="transmembrane region" description="Helical" evidence="8">
    <location>
        <begin position="799"/>
        <end position="817"/>
    </location>
</feature>
<dbReference type="EMBL" id="LCFB01000010">
    <property type="protein sequence ID" value="KKS85142.1"/>
    <property type="molecule type" value="Genomic_DNA"/>
</dbReference>
<feature type="transmembrane region" description="Helical" evidence="8">
    <location>
        <begin position="557"/>
        <end position="574"/>
    </location>
</feature>
<dbReference type="GO" id="GO:0016763">
    <property type="term" value="F:pentosyltransferase activity"/>
    <property type="evidence" value="ECO:0007669"/>
    <property type="project" value="TreeGrafter"/>
</dbReference>
<dbReference type="GO" id="GO:0009103">
    <property type="term" value="P:lipopolysaccharide biosynthetic process"/>
    <property type="evidence" value="ECO:0007669"/>
    <property type="project" value="UniProtKB-ARBA"/>
</dbReference>
<feature type="transmembrane region" description="Helical" evidence="8">
    <location>
        <begin position="223"/>
        <end position="239"/>
    </location>
</feature>
<feature type="transmembrane region" description="Helical" evidence="8">
    <location>
        <begin position="911"/>
        <end position="930"/>
    </location>
</feature>
<feature type="transmembrane region" description="Helical" evidence="8">
    <location>
        <begin position="269"/>
        <end position="287"/>
    </location>
</feature>
<protein>
    <submittedName>
        <fullName evidence="11">Glycosyl transferase family 39</fullName>
    </submittedName>
</protein>
<keyword evidence="4 11" id="KW-0808">Transferase</keyword>
<evidence type="ECO:0000259" key="9">
    <source>
        <dbReference type="Pfam" id="PF04932"/>
    </source>
</evidence>
<feature type="transmembrane region" description="Helical" evidence="8">
    <location>
        <begin position="141"/>
        <end position="158"/>
    </location>
</feature>
<evidence type="ECO:0000313" key="12">
    <source>
        <dbReference type="Proteomes" id="UP000034543"/>
    </source>
</evidence>
<feature type="domain" description="Glycosyltransferase RgtA/B/C/D-like" evidence="10">
    <location>
        <begin position="648"/>
        <end position="784"/>
    </location>
</feature>
<feature type="domain" description="O-antigen ligase-related" evidence="9">
    <location>
        <begin position="233"/>
        <end position="451"/>
    </location>
</feature>
<feature type="transmembrane region" description="Helical" evidence="8">
    <location>
        <begin position="503"/>
        <end position="521"/>
    </location>
</feature>
<reference evidence="11 12" key="1">
    <citation type="journal article" date="2015" name="Nature">
        <title>rRNA introns, odd ribosomes, and small enigmatic genomes across a large radiation of phyla.</title>
        <authorList>
            <person name="Brown C.T."/>
            <person name="Hug L.A."/>
            <person name="Thomas B.C."/>
            <person name="Sharon I."/>
            <person name="Castelle C.J."/>
            <person name="Singh A."/>
            <person name="Wilkins M.J."/>
            <person name="Williams K.H."/>
            <person name="Banfield J.F."/>
        </authorList>
    </citation>
    <scope>NUCLEOTIDE SEQUENCE [LARGE SCALE GENOMIC DNA]</scope>
</reference>
<proteinExistence type="predicted"/>
<evidence type="ECO:0000256" key="4">
    <source>
        <dbReference type="ARBA" id="ARBA00022679"/>
    </source>
</evidence>
<feature type="transmembrane region" description="Helical" evidence="8">
    <location>
        <begin position="701"/>
        <end position="721"/>
    </location>
</feature>
<evidence type="ECO:0000256" key="6">
    <source>
        <dbReference type="ARBA" id="ARBA00022989"/>
    </source>
</evidence>
<feature type="transmembrane region" description="Helical" evidence="8">
    <location>
        <begin position="878"/>
        <end position="899"/>
    </location>
</feature>
<comment type="caution">
    <text evidence="11">The sequence shown here is derived from an EMBL/GenBank/DDBJ whole genome shotgun (WGS) entry which is preliminary data.</text>
</comment>
<gene>
    <name evidence="11" type="ORF">UV59_C0010G0013</name>
</gene>
<dbReference type="Proteomes" id="UP000034543">
    <property type="component" value="Unassembled WGS sequence"/>
</dbReference>
<accession>A0A0G1CI26</accession>
<evidence type="ECO:0000256" key="3">
    <source>
        <dbReference type="ARBA" id="ARBA00022676"/>
    </source>
</evidence>
<evidence type="ECO:0000256" key="1">
    <source>
        <dbReference type="ARBA" id="ARBA00004651"/>
    </source>
</evidence>
<dbReference type="InterPro" id="IPR007016">
    <property type="entry name" value="O-antigen_ligase-rel_domated"/>
</dbReference>
<keyword evidence="7 8" id="KW-0472">Membrane</keyword>
<feature type="transmembrane region" description="Helical" evidence="8">
    <location>
        <begin position="650"/>
        <end position="670"/>
    </location>
</feature>
<feature type="transmembrane region" description="Helical" evidence="8">
    <location>
        <begin position="473"/>
        <end position="497"/>
    </location>
</feature>